<dbReference type="SUPFAM" id="SSF47203">
    <property type="entry name" value="Acyl-CoA dehydrogenase C-terminal domain-like"/>
    <property type="match status" value="1"/>
</dbReference>
<dbReference type="Proteomes" id="UP000030300">
    <property type="component" value="Chromosome"/>
</dbReference>
<dbReference type="PANTHER" id="PTHR48083:SF13">
    <property type="entry name" value="ACYL-COA DEHYDROGENASE FAMILY MEMBER 11"/>
    <property type="match status" value="1"/>
</dbReference>
<evidence type="ECO:0000259" key="10">
    <source>
        <dbReference type="Pfam" id="PF02771"/>
    </source>
</evidence>
<feature type="compositionally biased region" description="Low complexity" evidence="7">
    <location>
        <begin position="237"/>
        <end position="247"/>
    </location>
</feature>
<gene>
    <name evidence="11" type="ORF">KR76_07645</name>
</gene>
<evidence type="ECO:0000259" key="8">
    <source>
        <dbReference type="Pfam" id="PF00441"/>
    </source>
</evidence>
<dbReference type="GO" id="GO:0016937">
    <property type="term" value="F:short-chain fatty acyl-CoA dehydrogenase activity"/>
    <property type="evidence" value="ECO:0007669"/>
    <property type="project" value="UniProtKB-EC"/>
</dbReference>
<evidence type="ECO:0000256" key="1">
    <source>
        <dbReference type="ARBA" id="ARBA00001974"/>
    </source>
</evidence>
<evidence type="ECO:0000259" key="9">
    <source>
        <dbReference type="Pfam" id="PF02770"/>
    </source>
</evidence>
<dbReference type="InterPro" id="IPR036250">
    <property type="entry name" value="AcylCo_DH-like_C"/>
</dbReference>
<dbReference type="InterPro" id="IPR037069">
    <property type="entry name" value="AcylCoA_DH/ox_N_sf"/>
</dbReference>
<evidence type="ECO:0000256" key="6">
    <source>
        <dbReference type="ARBA" id="ARBA00023002"/>
    </source>
</evidence>
<dbReference type="InterPro" id="IPR050741">
    <property type="entry name" value="Acyl-CoA_dehydrogenase"/>
</dbReference>
<evidence type="ECO:0000256" key="5">
    <source>
        <dbReference type="ARBA" id="ARBA00022827"/>
    </source>
</evidence>
<comment type="cofactor">
    <cofactor evidence="1">
        <name>FAD</name>
        <dbReference type="ChEBI" id="CHEBI:57692"/>
    </cofactor>
</comment>
<dbReference type="GO" id="GO:0050660">
    <property type="term" value="F:flavin adenine dinucleotide binding"/>
    <property type="evidence" value="ECO:0007669"/>
    <property type="project" value="InterPro"/>
</dbReference>
<evidence type="ECO:0000256" key="4">
    <source>
        <dbReference type="ARBA" id="ARBA00022630"/>
    </source>
</evidence>
<dbReference type="EC" id="1.3.8.1" evidence="11"/>
<dbReference type="AlphaFoldDB" id="A0A0A1DJ31"/>
<feature type="domain" description="Acyl-CoA dehydrogenase/oxidase C-terminal" evidence="8">
    <location>
        <begin position="542"/>
        <end position="691"/>
    </location>
</feature>
<feature type="compositionally biased region" description="Basic and acidic residues" evidence="7">
    <location>
        <begin position="171"/>
        <end position="195"/>
    </location>
</feature>
<feature type="compositionally biased region" description="Basic residues" evidence="7">
    <location>
        <begin position="152"/>
        <end position="170"/>
    </location>
</feature>
<dbReference type="SUPFAM" id="SSF56645">
    <property type="entry name" value="Acyl-CoA dehydrogenase NM domain-like"/>
    <property type="match status" value="1"/>
</dbReference>
<proteinExistence type="inferred from homology"/>
<dbReference type="Gene3D" id="1.20.140.10">
    <property type="entry name" value="Butyryl-CoA Dehydrogenase, subunit A, domain 3"/>
    <property type="match status" value="1"/>
</dbReference>
<dbReference type="InterPro" id="IPR046373">
    <property type="entry name" value="Acyl-CoA_Oxase/DH_mid-dom_sf"/>
</dbReference>
<dbReference type="InterPro" id="IPR013786">
    <property type="entry name" value="AcylCoA_DH/ox_N"/>
</dbReference>
<dbReference type="eggNOG" id="COG1960">
    <property type="taxonomic scope" value="Bacteria"/>
</dbReference>
<feature type="domain" description="Acyl-CoA oxidase/dehydrogenase middle" evidence="9">
    <location>
        <begin position="428"/>
        <end position="530"/>
    </location>
</feature>
<feature type="region of interest" description="Disordered" evidence="7">
    <location>
        <begin position="1"/>
        <end position="36"/>
    </location>
</feature>
<dbReference type="KEGG" id="psim:KR76_07645"/>
<feature type="region of interest" description="Disordered" evidence="7">
    <location>
        <begin position="67"/>
        <end position="293"/>
    </location>
</feature>
<feature type="compositionally biased region" description="Basic residues" evidence="7">
    <location>
        <begin position="199"/>
        <end position="232"/>
    </location>
</feature>
<reference evidence="11 12" key="1">
    <citation type="journal article" date="2015" name="Genome Announc.">
        <title>Complete Genome Sequence of Steroid-Transforming Nocardioides simplex VKM Ac-2033D.</title>
        <authorList>
            <person name="Shtratnikova V.Y."/>
            <person name="Schelkunov M.I."/>
            <person name="Pekov Y.A."/>
            <person name="Fokina V.V."/>
            <person name="Logacheva M.D."/>
            <person name="Sokolov S.L."/>
            <person name="Bragin E.Y."/>
            <person name="Ashapkin V.V."/>
            <person name="Donova M.V."/>
        </authorList>
    </citation>
    <scope>NUCLEOTIDE SEQUENCE [LARGE SCALE GENOMIC DNA]</scope>
    <source>
        <strain evidence="11 12">VKM Ac-2033D</strain>
    </source>
</reference>
<dbReference type="PANTHER" id="PTHR48083">
    <property type="entry name" value="MEDIUM-CHAIN SPECIFIC ACYL-COA DEHYDROGENASE, MITOCHONDRIAL-RELATED"/>
    <property type="match status" value="1"/>
</dbReference>
<evidence type="ECO:0000313" key="11">
    <source>
        <dbReference type="EMBL" id="AIY16672.2"/>
    </source>
</evidence>
<dbReference type="Pfam" id="PF00441">
    <property type="entry name" value="Acyl-CoA_dh_1"/>
    <property type="match status" value="1"/>
</dbReference>
<feature type="compositionally biased region" description="Basic residues" evidence="7">
    <location>
        <begin position="265"/>
        <end position="285"/>
    </location>
</feature>
<dbReference type="Pfam" id="PF02770">
    <property type="entry name" value="Acyl-CoA_dh_M"/>
    <property type="match status" value="1"/>
</dbReference>
<keyword evidence="5" id="KW-0274">FAD</keyword>
<dbReference type="InterPro" id="IPR009100">
    <property type="entry name" value="AcylCoA_DH/oxidase_NM_dom_sf"/>
</dbReference>
<dbReference type="GO" id="GO:0033539">
    <property type="term" value="P:fatty acid beta-oxidation using acyl-CoA dehydrogenase"/>
    <property type="evidence" value="ECO:0007669"/>
    <property type="project" value="TreeGrafter"/>
</dbReference>
<dbReference type="STRING" id="2045.KR76_07645"/>
<dbReference type="HOGENOM" id="CLU_392236_0_0_11"/>
<dbReference type="GO" id="GO:0005737">
    <property type="term" value="C:cytoplasm"/>
    <property type="evidence" value="ECO:0007669"/>
    <property type="project" value="TreeGrafter"/>
</dbReference>
<dbReference type="Gene3D" id="1.10.540.10">
    <property type="entry name" value="Acyl-CoA dehydrogenase/oxidase, N-terminal domain"/>
    <property type="match status" value="1"/>
</dbReference>
<dbReference type="Gene3D" id="2.40.110.10">
    <property type="entry name" value="Butyryl-CoA Dehydrogenase, subunit A, domain 2"/>
    <property type="match status" value="1"/>
</dbReference>
<accession>A0A0A1DJ31</accession>
<dbReference type="InterPro" id="IPR006091">
    <property type="entry name" value="Acyl-CoA_Oxase/DH_mid-dom"/>
</dbReference>
<keyword evidence="6 11" id="KW-0560">Oxidoreductase</keyword>
<feature type="compositionally biased region" description="Low complexity" evidence="7">
    <location>
        <begin position="106"/>
        <end position="131"/>
    </location>
</feature>
<dbReference type="InterPro" id="IPR009075">
    <property type="entry name" value="AcylCo_DH/oxidase_C"/>
</dbReference>
<comment type="subunit">
    <text evidence="3">Homodimer.</text>
</comment>
<feature type="compositionally biased region" description="Basic residues" evidence="7">
    <location>
        <begin position="67"/>
        <end position="105"/>
    </location>
</feature>
<feature type="compositionally biased region" description="Basic and acidic residues" evidence="7">
    <location>
        <begin position="140"/>
        <end position="151"/>
    </location>
</feature>
<keyword evidence="12" id="KW-1185">Reference proteome</keyword>
<feature type="domain" description="Acyl-CoA dehydrogenase/oxidase N-terminal" evidence="10">
    <location>
        <begin position="303"/>
        <end position="424"/>
    </location>
</feature>
<protein>
    <submittedName>
        <fullName evidence="11">Acyl-CoA dehydrogenase</fullName>
        <ecNumber evidence="11">1.3.8.1</ecNumber>
    </submittedName>
</protein>
<dbReference type="FunFam" id="2.40.110.10:FF:000002">
    <property type="entry name" value="Acyl-CoA dehydrogenase fadE12"/>
    <property type="match status" value="1"/>
</dbReference>
<evidence type="ECO:0000313" key="12">
    <source>
        <dbReference type="Proteomes" id="UP000030300"/>
    </source>
</evidence>
<dbReference type="EMBL" id="CP009896">
    <property type="protein sequence ID" value="AIY16672.2"/>
    <property type="molecule type" value="Genomic_DNA"/>
</dbReference>
<name>A0A0A1DJ31_NOCSI</name>
<keyword evidence="4" id="KW-0285">Flavoprotein</keyword>
<dbReference type="Pfam" id="PF02771">
    <property type="entry name" value="Acyl-CoA_dh_N"/>
    <property type="match status" value="1"/>
</dbReference>
<sequence length="703" mass="78903">MDRAPPTAGPRARDGARHGPRVPCHVGAAGHGRPGAPHLRLLLRPRGRRRRLLRHGAVRRGALPPRVRARAARVRARPRHLRASRRHPARAPRGRPCRRRAHRLRPPGGLPRAPGRALAQAARRVVHAGPAGRRRAAPPARRERAGRGADRHRARRLPPRQRARRQHRRDRSRDRRPGLGDGDPRRPAHRPRADAHLPPARHRDRRGRRRRLRGAGLPRRGRGRRPVRRGQRPRPVPLRLVPRPRGVQARRDPRGHPLPLPCRPDRRRGLRRDRRRHPPPARRGPRGPEGERLMDFGFDARTEELRATLLDFMDTHVHPAEAVFHDQLAALDDRWAWDSTPVMVELRAEARRRGLWNLFHPGAEGAGLTNLQYAVMAEISGRSIHLAPPAMNCAAPDTGNMEVLSQFGTPEQKAQWLEPLLAGEIRSAFAMTEPDVASSDATNIEMSIVRDGDEYVLNGRKWWITGAMNPNCKIFIVMGKTDPSAERHRQQSMILVPRDTPGLEVVRGMEVYGYDDHEHGGHAELRFTDVRVPVSNLIGEEGGGFGIAQARLGPGRIHHCMRSIGIAERAIEMMCERADARVAFGKPLADQGVVRGWIAESRVKLEQLRLLVLKTAWLMDTVGNKGAHTEIQAIKIATPETVQWILDKAIQLHGAGGLSQDHPLANMYAGIRTLRFADGPDEVHKNALARTELRRQAAAREAR</sequence>
<evidence type="ECO:0000256" key="7">
    <source>
        <dbReference type="SAM" id="MobiDB-lite"/>
    </source>
</evidence>
<comment type="similarity">
    <text evidence="2">Belongs to the acyl-CoA dehydrogenase family.</text>
</comment>
<organism evidence="11 12">
    <name type="scientific">Nocardioides simplex</name>
    <name type="common">Arthrobacter simplex</name>
    <dbReference type="NCBI Taxonomy" id="2045"/>
    <lineage>
        <taxon>Bacteria</taxon>
        <taxon>Bacillati</taxon>
        <taxon>Actinomycetota</taxon>
        <taxon>Actinomycetes</taxon>
        <taxon>Propionibacteriales</taxon>
        <taxon>Nocardioidaceae</taxon>
        <taxon>Pimelobacter</taxon>
    </lineage>
</organism>
<evidence type="ECO:0000256" key="2">
    <source>
        <dbReference type="ARBA" id="ARBA00009347"/>
    </source>
</evidence>
<evidence type="ECO:0000256" key="3">
    <source>
        <dbReference type="ARBA" id="ARBA00011738"/>
    </source>
</evidence>